<evidence type="ECO:0000256" key="6">
    <source>
        <dbReference type="ARBA" id="ARBA00023136"/>
    </source>
</evidence>
<accession>A0A9K3LIP2</accession>
<keyword evidence="5" id="KW-0677">Repeat</keyword>
<dbReference type="Pfam" id="PF13855">
    <property type="entry name" value="LRR_8"/>
    <property type="match status" value="2"/>
</dbReference>
<keyword evidence="10" id="KW-1185">Reference proteome</keyword>
<comment type="subcellular location">
    <subcellularLocation>
        <location evidence="1">Cell membrane</location>
    </subcellularLocation>
</comment>
<feature type="domain" description="Leucine-rich repeat-containing N-terminal plant-type" evidence="8">
    <location>
        <begin position="814"/>
        <end position="851"/>
    </location>
</feature>
<feature type="domain" description="Leucine-rich repeat-containing N-terminal plant-type" evidence="8">
    <location>
        <begin position="70"/>
        <end position="87"/>
    </location>
</feature>
<keyword evidence="2" id="KW-1003">Cell membrane</keyword>
<evidence type="ECO:0000256" key="1">
    <source>
        <dbReference type="ARBA" id="ARBA00004236"/>
    </source>
</evidence>
<feature type="signal peptide" evidence="7">
    <location>
        <begin position="1"/>
        <end position="35"/>
    </location>
</feature>
<dbReference type="GO" id="GO:0005886">
    <property type="term" value="C:plasma membrane"/>
    <property type="evidence" value="ECO:0007669"/>
    <property type="project" value="UniProtKB-SubCell"/>
</dbReference>
<dbReference type="Pfam" id="PF08263">
    <property type="entry name" value="LRRNT_2"/>
    <property type="match status" value="7"/>
</dbReference>
<gene>
    <name evidence="9" type="ORF">IV203_026127</name>
</gene>
<name>A0A9K3LIP2_9STRA</name>
<dbReference type="EMBL" id="JAGRRH010000010">
    <property type="protein sequence ID" value="KAG7362767.1"/>
    <property type="molecule type" value="Genomic_DNA"/>
</dbReference>
<dbReference type="InterPro" id="IPR001611">
    <property type="entry name" value="Leu-rich_rpt"/>
</dbReference>
<keyword evidence="6" id="KW-0472">Membrane</keyword>
<dbReference type="OrthoDB" id="40118at2759"/>
<feature type="domain" description="Leucine-rich repeat-containing N-terminal plant-type" evidence="8">
    <location>
        <begin position="2333"/>
        <end position="2349"/>
    </location>
</feature>
<dbReference type="Proteomes" id="UP000693970">
    <property type="component" value="Unassembled WGS sequence"/>
</dbReference>
<reference evidence="9" key="2">
    <citation type="submission" date="2021-04" db="EMBL/GenBank/DDBJ databases">
        <authorList>
            <person name="Podell S."/>
        </authorList>
    </citation>
    <scope>NUCLEOTIDE SEQUENCE</scope>
    <source>
        <strain evidence="9">Hildebrandi</strain>
    </source>
</reference>
<keyword evidence="3" id="KW-0597">Phosphoprotein</keyword>
<dbReference type="SMART" id="SM00369">
    <property type="entry name" value="LRR_TYP"/>
    <property type="match status" value="23"/>
</dbReference>
<feature type="domain" description="Leucine-rich repeat-containing N-terminal plant-type" evidence="8">
    <location>
        <begin position="440"/>
        <end position="479"/>
    </location>
</feature>
<dbReference type="PANTHER" id="PTHR48057:SF7">
    <property type="entry name" value="LEUCINE-RICH REPEAT SERINE_THREONINE-PROTEIN KINASE 1"/>
    <property type="match status" value="1"/>
</dbReference>
<evidence type="ECO:0000256" key="3">
    <source>
        <dbReference type="ARBA" id="ARBA00022553"/>
    </source>
</evidence>
<dbReference type="SMART" id="SM00365">
    <property type="entry name" value="LRR_SD22"/>
    <property type="match status" value="9"/>
</dbReference>
<evidence type="ECO:0000313" key="10">
    <source>
        <dbReference type="Proteomes" id="UP000693970"/>
    </source>
</evidence>
<evidence type="ECO:0000256" key="4">
    <source>
        <dbReference type="ARBA" id="ARBA00022614"/>
    </source>
</evidence>
<evidence type="ECO:0000256" key="7">
    <source>
        <dbReference type="SAM" id="SignalP"/>
    </source>
</evidence>
<reference evidence="9" key="1">
    <citation type="journal article" date="2021" name="Sci. Rep.">
        <title>Diploid genomic architecture of Nitzschia inconspicua, an elite biomass production diatom.</title>
        <authorList>
            <person name="Oliver A."/>
            <person name="Podell S."/>
            <person name="Pinowska A."/>
            <person name="Traller J.C."/>
            <person name="Smith S.R."/>
            <person name="McClure R."/>
            <person name="Beliaev A."/>
            <person name="Bohutskyi P."/>
            <person name="Hill E.A."/>
            <person name="Rabines A."/>
            <person name="Zheng H."/>
            <person name="Allen L.Z."/>
            <person name="Kuo A."/>
            <person name="Grigoriev I.V."/>
            <person name="Allen A.E."/>
            <person name="Hazlebeck D."/>
            <person name="Allen E.E."/>
        </authorList>
    </citation>
    <scope>NUCLEOTIDE SEQUENCE</scope>
    <source>
        <strain evidence="9">Hildebrandi</strain>
    </source>
</reference>
<dbReference type="Pfam" id="PF00560">
    <property type="entry name" value="LRR_1"/>
    <property type="match status" value="7"/>
</dbReference>
<sequence length="2642" mass="284415">MVNLTARSSFSKGKCVMAAAQAILCLLLLLPLVVAQSDLNLGRDDTSSQTSQQLLSDLFQATSGVQWSDSSNWNQGEDICRWKGITCYNSATNSDTRRNGHIQAIDLSSNRLVGTIPASIFSLPYLETFNVENNPDVNIALEGLSRAQFLKTLIISKTAVTSLADMAAPQSLESFFLQDLKLTGPIPEVIFTMSNLISLHANDNSFTGTLPSAFGELSKLEELTLFDSDLTGQLPTELGKLTLLKILRLTDNAFGGTLPTNALEQLSNLQTLSIQRVGEHEGAWKGPGITGSLPVLQNHPFLTKVQFENQKLSGSINPNFLKATSAGQSIEVDLRNNEISRNIPASLATKRFLSLYLGGNQITSVPAQIYDRSSGSCEAISDWMNGDVARFGCNAFLCPPGTWAPQGRAMSGDTTCQSCGTSADVWGVTECSSSLTNVQREREILLNFYNVLNGRNWMNDDGWLELDQNVCEWHGIECDSSTGRVTSIILRNNKLSGTVPSDLFEMPRLQVLNLESNEISFDFASVSKATNLQSLDLTSIGLESLAGIANLMSLPNLTYLSVASNKIVGTIPEALFSISQLEELDLSHNEFSGPLSPLIGGMTNLKRFSVDDNSLTGQLPAEIGNVATLQEFSAAENEFAGTLPSTLNNLNNLQKLDLGQKTGNGSGIGGPLLAFANLGQLTTLKLDSNNLTGSLPANFLVNSRHFENPITVGLSHNKFSGSIPEGWSRFDQLTVDLTGNMISQIPSSLCGESGWMNGAVEQFQCDAILCPAGTYNNIGRRTDTASTCLSCPGSVTMGATFCGSEGTTDESAEINILLRFFSETGGSSWTNNDGWYGSMDYCNSFFGVECDGAGRVTSLNLAENNLRGTVPSSIFKLENLRELVLSGNPVVFSFQGIADADKLVSLYLDDVIMNSLDGIGDAKNLQVLNLAGNNLEGTVPIDLYLLTSLKKLDLGYNFFSGRLNNIIGAMTSLESLHLYHNQFTGRIPAAIGDLVNLQELNLAENPFDGTIPPQLNELVNLRFLSIQRGGGILGTSDVGINQGMTSLQGVGLTGTLPAFDNLKYIEELYLGVNGITGSIPFNFLDGVEDKTSAIKVDLTSNAITGTIPASLTKFERMSLFLGGNRIIDIADGICSKSQWMGGDVGSHGCDAILCPTGTYSAIGREGSGATCEECGTDTSGFLGRFVCLSSSEVQEGSERDILELLYNSMDGPHWLDNTNWLDPDVSICNWYGIQCISDSEDSVASINLSNNRLSNAFPSEVYDLPNLLEINLQGNDIVYSFNGIGRASNLEALNLAETGLTSLTGITQARNLKLLRLDGNNFPLFPDEVLDLTLLEVLSLSENLFPDEVFPSGLQFLTSLTYFACSGCGFNGPLPDWLSSFPNLQYLKLSQNALSGSIPASLETVVSLKHLDLSDQAGGGLNGPLPSFASMGNLTEIYLQHNYLEGPIPSNFLSSVPNTRLVTVDLRHNGLNETIPAQLANFNRMNLYVANNLFTGIPQALCSKNWNDGDVAANGCDGLICSEGTFNAFGRATKGIDCFECDDPFAPPYLGSTYCGSAVEHQALVFLYRFFGGPNWKSDNNWMRSDDHCTWQGITCYNSGDLVGLVQKIELPNNNLIGTMPFGLLWQMVGLNYVDLSQNDISIPFSLVGGAINLETIKLSETAQSSLEGLEESQTLKSLHLTSSNFTGTIPQQIYALTSLEELYMSHNDMSGSISFQIGDLKQLKDLYLFGNKLGGTIPTELGYLARLEHLSLGNNRFVGSIPRQITSLPVLQFLSLENESGAPSENFASAFGLSGPLPAFDGLPLIEELYMAHNAFTGTLPEHFLQGVHDKDSKIMVDLTFNKLQGAIPASLSGFQNMNLLLAGNEITEIASEVCNSIGWMNGEVAQGCDAILCPPGSFNPDGRRVDPQTLCEPCTFPGSARTFGSTSCGPGNAASLDDRSILFELYDATDGSSWINSNGWKSDSPYCDWYGVTCGMGGNGERQVVELNLSENNLNGIVPSIVYHLDGLNKLDLRKNPVSISFIGIEAASNLKELYLDETLINSLNGIGRSTALEILHLHKNAFRWQPINEELFDVSSLTELNLSDSMFSGTLSAKIGTLVNLERLILNGNAFNGNLPPELGQLNGLKELDLSDNNWIGTLPSAWSGMTALEALFIVNAKSNRAGVSGPLLPFSSMPNLRDLHLGQNQLTGTIPSAFLSGVSNSGRELNVHLQQNHLIGTVPSSLAFFTQLNIDLSDNLFVAIGDGLCGQSGWNGGNVGRFGCDAILCPAGEYSRTGRQTSAQDACQTCPGDESSPYLGITTCLSIEKKREREILGLLYQATNGANWILKDGWMEDGTDICTWSGITCQEASTIETISLGSNHLVGSIPKEIFDLPNLKTLSLYSNPIQFSFEGIGKATSLEILSLDSTNIKTLSGIGAGLSLVEVNVRFNQLSGPLPVELDSLTNLEVFSASFNGLSGPIPEFSSLRKLNALRLSDNSFTGTLPAFSRQPDLKSLDLSDNQLVGSVPSNFLANVLAVNSLFLDLSNNMLTGTVPGNLTRFNDVTIYLRDNRFDGINGALCEQGDWNGGDVASYQCDGILCPAGTYSVIGRASESGSTCEKCDLNSFFGGSRCGGSSDASFPRNLVFSIFFLVTTTFATLI</sequence>
<protein>
    <submittedName>
        <fullName evidence="9">RHS repeat-associated core domain containing protein</fullName>
    </submittedName>
</protein>
<keyword evidence="4" id="KW-0433">Leucine-rich repeat</keyword>
<feature type="domain" description="Leucine-rich repeat-containing N-terminal plant-type" evidence="8">
    <location>
        <begin position="1198"/>
        <end position="1235"/>
    </location>
</feature>
<proteinExistence type="predicted"/>
<dbReference type="PANTHER" id="PTHR48057">
    <property type="entry name" value="LEUCINE-RICH REPEAT SERINE/THREONINE-PROTEIN KINASE 1"/>
    <property type="match status" value="1"/>
</dbReference>
<feature type="domain" description="Leucine-rich repeat-containing N-terminal plant-type" evidence="8">
    <location>
        <begin position="1939"/>
        <end position="1976"/>
    </location>
</feature>
<evidence type="ECO:0000256" key="2">
    <source>
        <dbReference type="ARBA" id="ARBA00022475"/>
    </source>
</evidence>
<dbReference type="FunFam" id="3.80.10.10:FF:000383">
    <property type="entry name" value="Leucine-rich repeat receptor protein kinase EMS1"/>
    <property type="match status" value="2"/>
</dbReference>
<feature type="chain" id="PRO_5039935604" evidence="7">
    <location>
        <begin position="36"/>
        <end position="2642"/>
    </location>
</feature>
<dbReference type="InterPro" id="IPR052595">
    <property type="entry name" value="LRRC69/RLP"/>
</dbReference>
<dbReference type="FunFam" id="3.80.10.10:FF:000095">
    <property type="entry name" value="LRR receptor-like serine/threonine-protein kinase GSO1"/>
    <property type="match status" value="1"/>
</dbReference>
<dbReference type="InterPro" id="IPR013210">
    <property type="entry name" value="LRR_N_plant-typ"/>
</dbReference>
<organism evidence="9 10">
    <name type="scientific">Nitzschia inconspicua</name>
    <dbReference type="NCBI Taxonomy" id="303405"/>
    <lineage>
        <taxon>Eukaryota</taxon>
        <taxon>Sar</taxon>
        <taxon>Stramenopiles</taxon>
        <taxon>Ochrophyta</taxon>
        <taxon>Bacillariophyta</taxon>
        <taxon>Bacillariophyceae</taxon>
        <taxon>Bacillariophycidae</taxon>
        <taxon>Bacillariales</taxon>
        <taxon>Bacillariaceae</taxon>
        <taxon>Nitzschia</taxon>
    </lineage>
</organism>
<evidence type="ECO:0000256" key="5">
    <source>
        <dbReference type="ARBA" id="ARBA00022737"/>
    </source>
</evidence>
<dbReference type="FunFam" id="3.80.10.10:FF:000041">
    <property type="entry name" value="LRR receptor-like serine/threonine-protein kinase ERECTA"/>
    <property type="match status" value="1"/>
</dbReference>
<dbReference type="InterPro" id="IPR003591">
    <property type="entry name" value="Leu-rich_rpt_typical-subtyp"/>
</dbReference>
<keyword evidence="7" id="KW-0732">Signal</keyword>
<comment type="caution">
    <text evidence="9">The sequence shown here is derived from an EMBL/GenBank/DDBJ whole genome shotgun (WGS) entry which is preliminary data.</text>
</comment>
<dbReference type="SMART" id="SM01411">
    <property type="entry name" value="Ephrin_rec_like"/>
    <property type="match status" value="5"/>
</dbReference>
<evidence type="ECO:0000313" key="9">
    <source>
        <dbReference type="EMBL" id="KAG7362767.1"/>
    </source>
</evidence>
<feature type="domain" description="Leucine-rich repeat-containing N-terminal plant-type" evidence="8">
    <location>
        <begin position="1580"/>
        <end position="1596"/>
    </location>
</feature>
<evidence type="ECO:0000259" key="8">
    <source>
        <dbReference type="Pfam" id="PF08263"/>
    </source>
</evidence>